<reference evidence="3" key="1">
    <citation type="submission" date="2020-05" db="EMBL/GenBank/DDBJ databases">
        <authorList>
            <person name="Chiriac C."/>
            <person name="Salcher M."/>
            <person name="Ghai R."/>
            <person name="Kavagutti S V."/>
        </authorList>
    </citation>
    <scope>NUCLEOTIDE SEQUENCE</scope>
</reference>
<feature type="domain" description="SIS" evidence="2">
    <location>
        <begin position="37"/>
        <end position="179"/>
    </location>
</feature>
<dbReference type="SUPFAM" id="SSF53697">
    <property type="entry name" value="SIS domain"/>
    <property type="match status" value="1"/>
</dbReference>
<proteinExistence type="predicted"/>
<dbReference type="InterPro" id="IPR035466">
    <property type="entry name" value="GlmS/AgaS_SIS"/>
</dbReference>
<gene>
    <name evidence="3" type="ORF">UFOPK2598_00226</name>
</gene>
<dbReference type="Pfam" id="PF01380">
    <property type="entry name" value="SIS"/>
    <property type="match status" value="2"/>
</dbReference>
<dbReference type="Gene3D" id="3.40.50.10490">
    <property type="entry name" value="Glucose-6-phosphate isomerase like protein, domain 1"/>
    <property type="match status" value="2"/>
</dbReference>
<sequence length="349" mass="37464">MRKYDVNQIGSIMQSEIAEIPAVFTKLIAAESQFTELSNLLKTNEIQSVLVLARGTSDNAAHFLKYLIETQLGLPVGLTSPSSVTIYHAKLNFKNTLVVAISQSGQSTDLVEYATAAKLAGAKLISITNDQTSPLAKLADSHIDLMAGKEIAVAATKSYAAQLLAALMLVSAWTSKLSNYKSVIAAGTELLENKSAISDAVAKCDRENEIVVLGRGFSYPNAREAALKIQETSKISVQGLSIADYMHGPISALTNKSQVFILAPNGMPLDSFKGDLAKIRSKSPSIFWFGSSELAIANEVVIPGAKCENEIYASVVDAIILQSFALEFSRKNKLDPDSPEGLSKVTFTR</sequence>
<evidence type="ECO:0000313" key="3">
    <source>
        <dbReference type="EMBL" id="CAB4694254.1"/>
    </source>
</evidence>
<dbReference type="CDD" id="cd05008">
    <property type="entry name" value="SIS_GlmS_GlmD_1"/>
    <property type="match status" value="1"/>
</dbReference>
<dbReference type="PANTHER" id="PTHR10937">
    <property type="entry name" value="GLUCOSAMINE--FRUCTOSE-6-PHOSPHATE AMINOTRANSFERASE, ISOMERIZING"/>
    <property type="match status" value="1"/>
</dbReference>
<dbReference type="InterPro" id="IPR035490">
    <property type="entry name" value="GlmS/FrlB_SIS"/>
</dbReference>
<organism evidence="3">
    <name type="scientific">freshwater metagenome</name>
    <dbReference type="NCBI Taxonomy" id="449393"/>
    <lineage>
        <taxon>unclassified sequences</taxon>
        <taxon>metagenomes</taxon>
        <taxon>ecological metagenomes</taxon>
    </lineage>
</organism>
<dbReference type="AlphaFoldDB" id="A0A6J6PCZ3"/>
<dbReference type="EMBL" id="CAEZXV010000010">
    <property type="protein sequence ID" value="CAB4694254.1"/>
    <property type="molecule type" value="Genomic_DNA"/>
</dbReference>
<dbReference type="GO" id="GO:1901135">
    <property type="term" value="P:carbohydrate derivative metabolic process"/>
    <property type="evidence" value="ECO:0007669"/>
    <property type="project" value="InterPro"/>
</dbReference>
<dbReference type="GO" id="GO:0097367">
    <property type="term" value="F:carbohydrate derivative binding"/>
    <property type="evidence" value="ECO:0007669"/>
    <property type="project" value="InterPro"/>
</dbReference>
<dbReference type="InterPro" id="IPR001347">
    <property type="entry name" value="SIS_dom"/>
</dbReference>
<name>A0A6J6PCZ3_9ZZZZ</name>
<dbReference type="PROSITE" id="PS51464">
    <property type="entry name" value="SIS"/>
    <property type="match status" value="2"/>
</dbReference>
<feature type="domain" description="SIS" evidence="2">
    <location>
        <begin position="197"/>
        <end position="339"/>
    </location>
</feature>
<dbReference type="InterPro" id="IPR046348">
    <property type="entry name" value="SIS_dom_sf"/>
</dbReference>
<dbReference type="PANTHER" id="PTHR10937:SF8">
    <property type="entry name" value="AMINOTRANSFERASE-RELATED"/>
    <property type="match status" value="1"/>
</dbReference>
<evidence type="ECO:0000256" key="1">
    <source>
        <dbReference type="ARBA" id="ARBA00022737"/>
    </source>
</evidence>
<accession>A0A6J6PCZ3</accession>
<keyword evidence="1" id="KW-0677">Repeat</keyword>
<dbReference type="CDD" id="cd05009">
    <property type="entry name" value="SIS_GlmS_GlmD_2"/>
    <property type="match status" value="1"/>
</dbReference>
<evidence type="ECO:0000259" key="2">
    <source>
        <dbReference type="PROSITE" id="PS51464"/>
    </source>
</evidence>
<protein>
    <submittedName>
        <fullName evidence="3">Unannotated protein</fullName>
    </submittedName>
</protein>